<feature type="region of interest" description="Disordered" evidence="1">
    <location>
        <begin position="24"/>
        <end position="49"/>
    </location>
</feature>
<protein>
    <submittedName>
        <fullName evidence="2">Uncharacterized protein</fullName>
    </submittedName>
</protein>
<evidence type="ECO:0000256" key="1">
    <source>
        <dbReference type="SAM" id="MobiDB-lite"/>
    </source>
</evidence>
<sequence length="137" mass="16144">MDGDLQYKISKNRHRLQQIVVIPDADVSDPESDNKEKQELSYDDLDRSSQDYQRPFVQTANIATDMGTLILTQFEKTKSENTLVISGVRKDNQQEGVYFSWRDINSPLVNSFWKDQLTEPPEWIRSPLEYFFRFFTI</sequence>
<keyword evidence="3" id="KW-1185">Reference proteome</keyword>
<evidence type="ECO:0000313" key="3">
    <source>
        <dbReference type="Proteomes" id="UP000031668"/>
    </source>
</evidence>
<gene>
    <name evidence="2" type="ORF">RF11_06735</name>
</gene>
<dbReference type="EMBL" id="JWZT01002870">
    <property type="protein sequence ID" value="KII68293.1"/>
    <property type="molecule type" value="Genomic_DNA"/>
</dbReference>
<feature type="compositionally biased region" description="Basic and acidic residues" evidence="1">
    <location>
        <begin position="32"/>
        <end position="49"/>
    </location>
</feature>
<name>A0A0C2JGE5_THEKT</name>
<accession>A0A0C2JGE5</accession>
<dbReference type="Proteomes" id="UP000031668">
    <property type="component" value="Unassembled WGS sequence"/>
</dbReference>
<organism evidence="2 3">
    <name type="scientific">Thelohanellus kitauei</name>
    <name type="common">Myxosporean</name>
    <dbReference type="NCBI Taxonomy" id="669202"/>
    <lineage>
        <taxon>Eukaryota</taxon>
        <taxon>Metazoa</taxon>
        <taxon>Cnidaria</taxon>
        <taxon>Myxozoa</taxon>
        <taxon>Myxosporea</taxon>
        <taxon>Bivalvulida</taxon>
        <taxon>Platysporina</taxon>
        <taxon>Myxobolidae</taxon>
        <taxon>Thelohanellus</taxon>
    </lineage>
</organism>
<proteinExistence type="predicted"/>
<comment type="caution">
    <text evidence="2">The sequence shown here is derived from an EMBL/GenBank/DDBJ whole genome shotgun (WGS) entry which is preliminary data.</text>
</comment>
<dbReference type="AlphaFoldDB" id="A0A0C2JGE5"/>
<evidence type="ECO:0000313" key="2">
    <source>
        <dbReference type="EMBL" id="KII68293.1"/>
    </source>
</evidence>
<reference evidence="2 3" key="1">
    <citation type="journal article" date="2014" name="Genome Biol. Evol.">
        <title>The genome of the myxosporean Thelohanellus kitauei shows adaptations to nutrient acquisition within its fish host.</title>
        <authorList>
            <person name="Yang Y."/>
            <person name="Xiong J."/>
            <person name="Zhou Z."/>
            <person name="Huo F."/>
            <person name="Miao W."/>
            <person name="Ran C."/>
            <person name="Liu Y."/>
            <person name="Zhang J."/>
            <person name="Feng J."/>
            <person name="Wang M."/>
            <person name="Wang M."/>
            <person name="Wang L."/>
            <person name="Yao B."/>
        </authorList>
    </citation>
    <scope>NUCLEOTIDE SEQUENCE [LARGE SCALE GENOMIC DNA]</scope>
    <source>
        <strain evidence="2">Wuqing</strain>
    </source>
</reference>